<keyword evidence="6 14" id="KW-0547">Nucleotide-binding</keyword>
<keyword evidence="4 14" id="KW-0109">Calcium transport</keyword>
<comment type="caution">
    <text evidence="14">Lacks conserved residue(s) required for the propagation of feature annotation.</text>
</comment>
<dbReference type="Pfam" id="PF13246">
    <property type="entry name" value="Cation_ATPase"/>
    <property type="match status" value="1"/>
</dbReference>
<dbReference type="InterPro" id="IPR023298">
    <property type="entry name" value="ATPase_P-typ_TM_dom_sf"/>
</dbReference>
<evidence type="ECO:0000256" key="15">
    <source>
        <dbReference type="SAM" id="MobiDB-lite"/>
    </source>
</evidence>
<dbReference type="Pfam" id="PF00690">
    <property type="entry name" value="Cation_ATPase_N"/>
    <property type="match status" value="1"/>
</dbReference>
<organism evidence="17 18">
    <name type="scientific">Oikopleura dioica</name>
    <name type="common">Tunicate</name>
    <dbReference type="NCBI Taxonomy" id="34765"/>
    <lineage>
        <taxon>Eukaryota</taxon>
        <taxon>Metazoa</taxon>
        <taxon>Chordata</taxon>
        <taxon>Tunicata</taxon>
        <taxon>Appendicularia</taxon>
        <taxon>Copelata</taxon>
        <taxon>Oikopleuridae</taxon>
        <taxon>Oikopleura</taxon>
    </lineage>
</organism>
<dbReference type="EMBL" id="OU015569">
    <property type="protein sequence ID" value="CAG5094710.1"/>
    <property type="molecule type" value="Genomic_DNA"/>
</dbReference>
<dbReference type="Pfam" id="PF00122">
    <property type="entry name" value="E1-E2_ATPase"/>
    <property type="match status" value="1"/>
</dbReference>
<dbReference type="InterPro" id="IPR008250">
    <property type="entry name" value="ATPase_P-typ_transduc_dom_A_sf"/>
</dbReference>
<feature type="transmembrane region" description="Helical" evidence="14">
    <location>
        <begin position="284"/>
        <end position="308"/>
    </location>
</feature>
<evidence type="ECO:0000256" key="2">
    <source>
        <dbReference type="ARBA" id="ARBA00005675"/>
    </source>
</evidence>
<comment type="function">
    <text evidence="14">Catalyzes the hydrolysis of ATP coupled with the transport of calcium.</text>
</comment>
<evidence type="ECO:0000256" key="6">
    <source>
        <dbReference type="ARBA" id="ARBA00022741"/>
    </source>
</evidence>
<feature type="domain" description="Cation-transporting P-type ATPase N-terminal" evidence="16">
    <location>
        <begin position="12"/>
        <end position="86"/>
    </location>
</feature>
<keyword evidence="10 14" id="KW-1133">Transmembrane helix</keyword>
<evidence type="ECO:0000313" key="17">
    <source>
        <dbReference type="EMBL" id="CAG5094710.1"/>
    </source>
</evidence>
<dbReference type="Gene3D" id="3.40.50.1000">
    <property type="entry name" value="HAD superfamily/HAD-like"/>
    <property type="match status" value="1"/>
</dbReference>
<evidence type="ECO:0000256" key="3">
    <source>
        <dbReference type="ARBA" id="ARBA00022448"/>
    </source>
</evidence>
<evidence type="ECO:0000256" key="4">
    <source>
        <dbReference type="ARBA" id="ARBA00022568"/>
    </source>
</evidence>
<sequence>MNGGDKMLFAEQAARSDPSEVTKKLGTSAERGLSSVQVTEKRRLYGSNELKPPQPPPIWKRYLSQFKDPLIGLLVGSALVSVLTGQFDDAISIFIALVIVVSVGFIQEYRSEQALEKLTKLVPPKARVVRDGREVDMLASELVSGDLVILKTGDRVPADIRIISQNGFLVDESSMTGEPEPQAKTIESIVVVGTSQTYSNMAYMGCLVLSGNCRGIVTAIGESSQFGEMVKLLSQEEPPRTPLQVSMDKLGQQLSFVSFGVIGVIFLIGMIQGKGVLEMFTMGVSLAVAAIPEGLPIVVTVTLALGVLRMASHNAVVRRLPAVETLGSVDVLCSDKTGTLTKGEMAVTEALLSDGSRASIGQLVMLHGEVQHGRSHPLMEALTTACVVCNNVQPTYGKKRGLGNPTEAALMGFAQKLGLEDLRNDWQRVKEIPFTSDSKTMAVQAVYNRDPDRKPLWFVKGAPEIILEKCFLFQTRDGRQNLTTKTRISLNDHATYMMNQGLRVLAIAKGEKTPDELIFLGLVGISDPPRPSASKAVAELRERGVELKMITGDARETALAIAAKLGIGRDFAVSGEEVSNLDATELTRLANKANVFYRTSPQHKLKIVKALQLCGRTVGMIGDGVNDAVAVKKADIGISMGVNGTDVCREAADMVLLDDNLQTIVPAIEEGKSIFYNIRNFVTFQLSTSIAALSLIAISTILGLPSPLNAMQVLWINILMDGPPAQSLGLEPSDPDLTKGKPRPRGQKLLNKSIIKRILINATLILCGTLWVLTREYLDDGRLSDHERTMTFTCFVFFDMMNALACRSQTKSIRHLPPNKPLFIAVSLSIVAQLLVVYWAPLQSVFQTQSLSLKDMMTIVVISSSVLVTSEWMKYKSRTQRKPAGSPVLREVI</sequence>
<dbReference type="Pfam" id="PF00689">
    <property type="entry name" value="Cation_ATPase_C"/>
    <property type="match status" value="1"/>
</dbReference>
<feature type="transmembrane region" description="Helical" evidence="14">
    <location>
        <begin position="254"/>
        <end position="272"/>
    </location>
</feature>
<dbReference type="SUPFAM" id="SSF56784">
    <property type="entry name" value="HAD-like"/>
    <property type="match status" value="1"/>
</dbReference>
<dbReference type="PRINTS" id="PR00120">
    <property type="entry name" value="HATPASE"/>
</dbReference>
<evidence type="ECO:0000256" key="11">
    <source>
        <dbReference type="ARBA" id="ARBA00023065"/>
    </source>
</evidence>
<dbReference type="InterPro" id="IPR059000">
    <property type="entry name" value="ATPase_P-type_domA"/>
</dbReference>
<dbReference type="SUPFAM" id="SSF81665">
    <property type="entry name" value="Calcium ATPase, transmembrane domain M"/>
    <property type="match status" value="1"/>
</dbReference>
<evidence type="ECO:0000256" key="10">
    <source>
        <dbReference type="ARBA" id="ARBA00022989"/>
    </source>
</evidence>
<dbReference type="Proteomes" id="UP001158576">
    <property type="component" value="Chromosome XSR"/>
</dbReference>
<dbReference type="SUPFAM" id="SSF81653">
    <property type="entry name" value="Calcium ATPase, transduction domain A"/>
    <property type="match status" value="1"/>
</dbReference>
<dbReference type="InterPro" id="IPR001757">
    <property type="entry name" value="P_typ_ATPase"/>
</dbReference>
<dbReference type="Gene3D" id="2.70.150.10">
    <property type="entry name" value="Calcium-transporting ATPase, cytoplasmic transduction domain A"/>
    <property type="match status" value="1"/>
</dbReference>
<dbReference type="SMART" id="SM00831">
    <property type="entry name" value="Cation_ATPase_N"/>
    <property type="match status" value="1"/>
</dbReference>
<dbReference type="InterPro" id="IPR018303">
    <property type="entry name" value="ATPase_P-typ_P_site"/>
</dbReference>
<evidence type="ECO:0000256" key="13">
    <source>
        <dbReference type="ARBA" id="ARBA00047330"/>
    </source>
</evidence>
<feature type="region of interest" description="Disordered" evidence="15">
    <location>
        <begin position="1"/>
        <end position="36"/>
    </location>
</feature>
<keyword evidence="8 14" id="KW-0067">ATP-binding</keyword>
<feature type="transmembrane region" description="Helical" evidence="14">
    <location>
        <begin position="70"/>
        <end position="87"/>
    </location>
</feature>
<feature type="transmembrane region" description="Helical" evidence="14">
    <location>
        <begin position="856"/>
        <end position="873"/>
    </location>
</feature>
<keyword evidence="12 14" id="KW-0472">Membrane</keyword>
<feature type="transmembrane region" description="Helical" evidence="14">
    <location>
        <begin position="822"/>
        <end position="841"/>
    </location>
</feature>
<gene>
    <name evidence="17" type="ORF">OKIOD_LOCUS5357</name>
</gene>
<evidence type="ECO:0000259" key="16">
    <source>
        <dbReference type="SMART" id="SM00831"/>
    </source>
</evidence>
<dbReference type="NCBIfam" id="TIGR01494">
    <property type="entry name" value="ATPase_P-type"/>
    <property type="match status" value="2"/>
</dbReference>
<evidence type="ECO:0000256" key="12">
    <source>
        <dbReference type="ARBA" id="ARBA00023136"/>
    </source>
</evidence>
<accession>A0ABN7SBW7</accession>
<keyword evidence="9" id="KW-1278">Translocase</keyword>
<dbReference type="InterPro" id="IPR006413">
    <property type="entry name" value="P-type_ATPase_IIA_PMR1"/>
</dbReference>
<evidence type="ECO:0000256" key="5">
    <source>
        <dbReference type="ARBA" id="ARBA00022692"/>
    </source>
</evidence>
<evidence type="ECO:0000256" key="9">
    <source>
        <dbReference type="ARBA" id="ARBA00022967"/>
    </source>
</evidence>
<reference evidence="17 18" key="1">
    <citation type="submission" date="2021-04" db="EMBL/GenBank/DDBJ databases">
        <authorList>
            <person name="Bliznina A."/>
        </authorList>
    </citation>
    <scope>NUCLEOTIDE SEQUENCE [LARGE SCALE GENOMIC DNA]</scope>
</reference>
<evidence type="ECO:0000256" key="14">
    <source>
        <dbReference type="RuleBase" id="RU361146"/>
    </source>
</evidence>
<dbReference type="Gene3D" id="1.20.1110.10">
    <property type="entry name" value="Calcium-transporting ATPase, transmembrane domain"/>
    <property type="match status" value="1"/>
</dbReference>
<dbReference type="SFLD" id="SFLDF00027">
    <property type="entry name" value="p-type_atpase"/>
    <property type="match status" value="1"/>
</dbReference>
<dbReference type="InterPro" id="IPR044492">
    <property type="entry name" value="P_typ_ATPase_HD_dom"/>
</dbReference>
<comment type="catalytic activity">
    <reaction evidence="14">
        <text>Ca(2+)(in) + ATP + H2O = Ca(2+)(out) + ADP + phosphate + H(+)</text>
        <dbReference type="Rhea" id="RHEA:18105"/>
        <dbReference type="ChEBI" id="CHEBI:15377"/>
        <dbReference type="ChEBI" id="CHEBI:15378"/>
        <dbReference type="ChEBI" id="CHEBI:29108"/>
        <dbReference type="ChEBI" id="CHEBI:30616"/>
        <dbReference type="ChEBI" id="CHEBI:43474"/>
        <dbReference type="ChEBI" id="CHEBI:456216"/>
        <dbReference type="EC" id="7.2.2.10"/>
    </reaction>
</comment>
<dbReference type="SFLD" id="SFLDS00003">
    <property type="entry name" value="Haloacid_Dehalogenase"/>
    <property type="match status" value="1"/>
</dbReference>
<dbReference type="InterPro" id="IPR004014">
    <property type="entry name" value="ATPase_P-typ_cation-transptr_N"/>
</dbReference>
<feature type="transmembrane region" description="Helical" evidence="14">
    <location>
        <begin position="790"/>
        <end position="810"/>
    </location>
</feature>
<dbReference type="InterPro" id="IPR036412">
    <property type="entry name" value="HAD-like_sf"/>
</dbReference>
<evidence type="ECO:0000313" key="18">
    <source>
        <dbReference type="Proteomes" id="UP001158576"/>
    </source>
</evidence>
<protein>
    <recommendedName>
        <fullName evidence="14">Calcium-transporting ATPase</fullName>
        <ecNumber evidence="14">7.2.2.10</ecNumber>
    </recommendedName>
</protein>
<dbReference type="PANTHER" id="PTHR42861">
    <property type="entry name" value="CALCIUM-TRANSPORTING ATPASE"/>
    <property type="match status" value="1"/>
</dbReference>
<dbReference type="SFLD" id="SFLDG00002">
    <property type="entry name" value="C1.7:_P-type_atpase_like"/>
    <property type="match status" value="1"/>
</dbReference>
<comment type="similarity">
    <text evidence="2">Belongs to the cation transport ATPase (P-type) (TC 3.A.3) family. Type IIA subfamily.</text>
</comment>
<feature type="transmembrane region" description="Helical" evidence="14">
    <location>
        <begin position="93"/>
        <end position="110"/>
    </location>
</feature>
<dbReference type="NCBIfam" id="TIGR01522">
    <property type="entry name" value="ATPase-IIA2_Ca"/>
    <property type="match status" value="1"/>
</dbReference>
<proteinExistence type="inferred from homology"/>
<dbReference type="EC" id="7.2.2.10" evidence="14"/>
<dbReference type="Gene3D" id="3.40.1110.10">
    <property type="entry name" value="Calcium-transporting ATPase, cytoplasmic domain N"/>
    <property type="match status" value="1"/>
</dbReference>
<dbReference type="InterPro" id="IPR006068">
    <property type="entry name" value="ATPase_P-typ_cation-transptr_C"/>
</dbReference>
<keyword evidence="11 14" id="KW-0406">Ion transport</keyword>
<keyword evidence="5 14" id="KW-0812">Transmembrane</keyword>
<evidence type="ECO:0000256" key="7">
    <source>
        <dbReference type="ARBA" id="ARBA00022837"/>
    </source>
</evidence>
<keyword evidence="7 14" id="KW-0106">Calcium</keyword>
<evidence type="ECO:0000256" key="1">
    <source>
        <dbReference type="ARBA" id="ARBA00004166"/>
    </source>
</evidence>
<keyword evidence="3 14" id="KW-0813">Transport</keyword>
<dbReference type="PRINTS" id="PR00119">
    <property type="entry name" value="CATATPASE"/>
</dbReference>
<dbReference type="InterPro" id="IPR023214">
    <property type="entry name" value="HAD_sf"/>
</dbReference>
<dbReference type="SUPFAM" id="SSF81660">
    <property type="entry name" value="Metal cation-transporting ATPase, ATP-binding domain N"/>
    <property type="match status" value="1"/>
</dbReference>
<dbReference type="PROSITE" id="PS00154">
    <property type="entry name" value="ATPASE_E1_E2"/>
    <property type="match status" value="1"/>
</dbReference>
<feature type="transmembrane region" description="Helical" evidence="14">
    <location>
        <begin position="758"/>
        <end position="778"/>
    </location>
</feature>
<comment type="catalytic activity">
    <reaction evidence="13">
        <text>Mn(2+)(in) + ATP + H2O = Mn(2+)(out) + ADP + phosphate + H(+)</text>
        <dbReference type="Rhea" id="RHEA:66820"/>
        <dbReference type="ChEBI" id="CHEBI:15377"/>
        <dbReference type="ChEBI" id="CHEBI:15378"/>
        <dbReference type="ChEBI" id="CHEBI:29035"/>
        <dbReference type="ChEBI" id="CHEBI:30616"/>
        <dbReference type="ChEBI" id="CHEBI:43474"/>
        <dbReference type="ChEBI" id="CHEBI:456216"/>
    </reaction>
    <physiologicalReaction direction="left-to-right" evidence="13">
        <dbReference type="Rhea" id="RHEA:66821"/>
    </physiologicalReaction>
</comment>
<dbReference type="InterPro" id="IPR023299">
    <property type="entry name" value="ATPase_P-typ_cyto_dom_N"/>
</dbReference>
<name>A0ABN7SBW7_OIKDI</name>
<evidence type="ECO:0000256" key="8">
    <source>
        <dbReference type="ARBA" id="ARBA00022840"/>
    </source>
</evidence>
<keyword evidence="18" id="KW-1185">Reference proteome</keyword>
<comment type="subcellular location">
    <subcellularLocation>
        <location evidence="1">Golgi apparatus</location>
        <location evidence="1">trans-Golgi network membrane</location>
        <topology evidence="1">Multi-pass membrane protein</topology>
    </subcellularLocation>
    <subcellularLocation>
        <location evidence="14">Membrane</location>
        <topology evidence="14">Multi-pass membrane protein</topology>
    </subcellularLocation>
</comment>